<feature type="domain" description="TMEM205-like" evidence="6">
    <location>
        <begin position="9"/>
        <end position="106"/>
    </location>
</feature>
<accession>A0A7H0GLQ4</accession>
<dbReference type="AlphaFoldDB" id="A0A7H0GLQ4"/>
<keyword evidence="2 5" id="KW-0812">Transmembrane</keyword>
<feature type="transmembrane region" description="Helical" evidence="5">
    <location>
        <begin position="41"/>
        <end position="63"/>
    </location>
</feature>
<evidence type="ECO:0000259" key="6">
    <source>
        <dbReference type="Pfam" id="PF13664"/>
    </source>
</evidence>
<feature type="transmembrane region" description="Helical" evidence="5">
    <location>
        <begin position="75"/>
        <end position="97"/>
    </location>
</feature>
<feature type="transmembrane region" description="Helical" evidence="5">
    <location>
        <begin position="109"/>
        <end position="130"/>
    </location>
</feature>
<name>A0A7H0GLQ4_9BURK</name>
<feature type="transmembrane region" description="Helical" evidence="5">
    <location>
        <begin position="7"/>
        <end position="29"/>
    </location>
</feature>
<protein>
    <submittedName>
        <fullName evidence="7">DUF4149 domain-containing protein</fullName>
    </submittedName>
</protein>
<evidence type="ECO:0000256" key="3">
    <source>
        <dbReference type="ARBA" id="ARBA00022989"/>
    </source>
</evidence>
<sequence>MYERLPVFAAALWWGSLTAIGFLAVPMLFMHLGNPTMAGNMAAKLFAAQTWVTIACAVALLLLAKRRHAEIEEPWAQSGLVLVIAGLLLALLVQYGVSPRIVARQQIKLWHSVGTVMYALQWFCAAALLWKLSARRLSSKG</sequence>
<keyword evidence="8" id="KW-1185">Reference proteome</keyword>
<gene>
    <name evidence="7" type="ORF">H9K75_03715</name>
</gene>
<proteinExistence type="predicted"/>
<evidence type="ECO:0000256" key="1">
    <source>
        <dbReference type="ARBA" id="ARBA00004370"/>
    </source>
</evidence>
<comment type="subcellular location">
    <subcellularLocation>
        <location evidence="1">Membrane</location>
    </subcellularLocation>
</comment>
<evidence type="ECO:0000256" key="5">
    <source>
        <dbReference type="SAM" id="Phobius"/>
    </source>
</evidence>
<dbReference type="InterPro" id="IPR025423">
    <property type="entry name" value="TMEM205-like"/>
</dbReference>
<organism evidence="7 8">
    <name type="scientific">Diaphorobacter aerolatus</name>
    <dbReference type="NCBI Taxonomy" id="1288495"/>
    <lineage>
        <taxon>Bacteria</taxon>
        <taxon>Pseudomonadati</taxon>
        <taxon>Pseudomonadota</taxon>
        <taxon>Betaproteobacteria</taxon>
        <taxon>Burkholderiales</taxon>
        <taxon>Comamonadaceae</taxon>
        <taxon>Diaphorobacter</taxon>
    </lineage>
</organism>
<dbReference type="Pfam" id="PF13664">
    <property type="entry name" value="DUF4149"/>
    <property type="match status" value="1"/>
</dbReference>
<evidence type="ECO:0000313" key="8">
    <source>
        <dbReference type="Proteomes" id="UP000516028"/>
    </source>
</evidence>
<evidence type="ECO:0000313" key="7">
    <source>
        <dbReference type="EMBL" id="QNP49220.1"/>
    </source>
</evidence>
<evidence type="ECO:0000256" key="2">
    <source>
        <dbReference type="ARBA" id="ARBA00022692"/>
    </source>
</evidence>
<keyword evidence="4 5" id="KW-0472">Membrane</keyword>
<dbReference type="KEGG" id="daer:H9K75_03715"/>
<dbReference type="RefSeq" id="WP_187724812.1">
    <property type="nucleotide sequence ID" value="NZ_CP060783.1"/>
</dbReference>
<dbReference type="EMBL" id="CP060783">
    <property type="protein sequence ID" value="QNP49220.1"/>
    <property type="molecule type" value="Genomic_DNA"/>
</dbReference>
<dbReference type="Proteomes" id="UP000516028">
    <property type="component" value="Chromosome"/>
</dbReference>
<dbReference type="GO" id="GO:0016020">
    <property type="term" value="C:membrane"/>
    <property type="evidence" value="ECO:0007669"/>
    <property type="project" value="UniProtKB-SubCell"/>
</dbReference>
<reference evidence="7 8" key="1">
    <citation type="submission" date="2020-08" db="EMBL/GenBank/DDBJ databases">
        <title>Genome sequence of Diaphorobacter aerolatus KACC 16536T.</title>
        <authorList>
            <person name="Hyun D.-W."/>
            <person name="Bae J.-W."/>
        </authorList>
    </citation>
    <scope>NUCLEOTIDE SEQUENCE [LARGE SCALE GENOMIC DNA]</scope>
    <source>
        <strain evidence="7 8">KACC 16536</strain>
    </source>
</reference>
<keyword evidence="3 5" id="KW-1133">Transmembrane helix</keyword>
<evidence type="ECO:0000256" key="4">
    <source>
        <dbReference type="ARBA" id="ARBA00023136"/>
    </source>
</evidence>